<dbReference type="SUPFAM" id="SSF48208">
    <property type="entry name" value="Six-hairpin glycosidases"/>
    <property type="match status" value="1"/>
</dbReference>
<feature type="signal peptide" evidence="1">
    <location>
        <begin position="1"/>
        <end position="19"/>
    </location>
</feature>
<dbReference type="Proteomes" id="UP000054771">
    <property type="component" value="Unassembled WGS sequence"/>
</dbReference>
<dbReference type="InterPro" id="IPR012341">
    <property type="entry name" value="6hp_glycosidase-like_sf"/>
</dbReference>
<evidence type="ECO:0000313" key="3">
    <source>
        <dbReference type="EMBL" id="CEL04896.1"/>
    </source>
</evidence>
<dbReference type="Gene3D" id="2.60.120.260">
    <property type="entry name" value="Galactose-binding domain-like"/>
    <property type="match status" value="1"/>
</dbReference>
<dbReference type="OrthoDB" id="10036721at2759"/>
<keyword evidence="4" id="KW-1185">Reference proteome</keyword>
<feature type="chain" id="PRO_5006857430" description="Alpha-L-rhamnosidase six-hairpin glycosidase domain-containing protein" evidence="1">
    <location>
        <begin position="20"/>
        <end position="659"/>
    </location>
</feature>
<proteinExistence type="predicted"/>
<sequence length="659" mass="71072">MKFSSIILAAIHIAACVSASPYSEYILAPSSRTIRPWAVYGSFGSVARPHYLCTNTGQKTVLNGLSSVTYDFGKNIAGIVSIDVEQSSSPDADINLTFSESSLWISNKSSDATADEGLDAPLVLPVGEGDGVYMTRPEQQRGGFRYLTVVHNSTGSTVLRDLYVQYTAAPDQNLREYTGYFHSNDELLNRIWYAGAYTAQLATIDPAYGNSLTVLVTWPPAPPSEYNNWYSNWTITNGSTALTDGGKRDRLVWGGDMTISLETVMVSTYDLDSVRNALDAMLALQTVEGRLPYASTPFPDQPSFTYHLHTLINFAAYYQYTGDRAWLATNWGRFKDGVAWAMDSIDATDLAYVAANTSSDWLRSGMGGHNIEANAILHEVLLVGTLLAVEMEDGQLEAAWTQAAKKLKAAANTLLWDEQVGLFRDNETSTLYPQDGNSWAIRANLSQSSAQTRAVSSNLRARWGPYGAPAPEAGPSTISPFIGGFELQAHYLAGQAKSALDLIRLQWGFMLDDPRMTGSSFIEGYATDGSLRYGPYGNNARISHSHAWSSGPTAVLSRYTAGIQVTGGGSTWTMAPSPGDLRSVDAGFTTALGKFSVSMRLAKGGSYSSFSFTAPVGTLGTVRLNGVRGHLVSSDGQRIRLVNGSASGVGGGRWFLVLG</sequence>
<dbReference type="GO" id="GO:0005975">
    <property type="term" value="P:carbohydrate metabolic process"/>
    <property type="evidence" value="ECO:0007669"/>
    <property type="project" value="InterPro"/>
</dbReference>
<dbReference type="Gene3D" id="1.50.10.10">
    <property type="match status" value="1"/>
</dbReference>
<dbReference type="InterPro" id="IPR008928">
    <property type="entry name" value="6-hairpin_glycosidase_sf"/>
</dbReference>
<dbReference type="GO" id="GO:0003824">
    <property type="term" value="F:catalytic activity"/>
    <property type="evidence" value="ECO:0007669"/>
    <property type="project" value="UniProtKB-ARBA"/>
</dbReference>
<keyword evidence="1" id="KW-0732">Signal</keyword>
<dbReference type="Pfam" id="PF17389">
    <property type="entry name" value="Bac_rhamnosid6H"/>
    <property type="match status" value="1"/>
</dbReference>
<dbReference type="AlphaFoldDB" id="A0A0U5FZA7"/>
<dbReference type="OMA" id="GYFHCDD"/>
<accession>A0A0U5FZA7</accession>
<gene>
    <name evidence="3" type="ORF">ASPCAL06020</name>
</gene>
<dbReference type="EMBL" id="CDMC01000004">
    <property type="protein sequence ID" value="CEL04896.1"/>
    <property type="molecule type" value="Genomic_DNA"/>
</dbReference>
<reference evidence="4" key="1">
    <citation type="journal article" date="2016" name="Genome Announc.">
        <title>Draft genome sequences of fungus Aspergillus calidoustus.</title>
        <authorList>
            <person name="Horn F."/>
            <person name="Linde J."/>
            <person name="Mattern D.J."/>
            <person name="Walther G."/>
            <person name="Guthke R."/>
            <person name="Scherlach K."/>
            <person name="Martin K."/>
            <person name="Brakhage A.A."/>
            <person name="Petzke L."/>
            <person name="Valiante V."/>
        </authorList>
    </citation>
    <scope>NUCLEOTIDE SEQUENCE [LARGE SCALE GENOMIC DNA]</scope>
    <source>
        <strain evidence="4">SF006504</strain>
    </source>
</reference>
<dbReference type="PANTHER" id="PTHR34987:SF6">
    <property type="entry name" value="ALPHA-L-RHAMNOSIDASE SIX-HAIRPIN GLYCOSIDASE DOMAIN-CONTAINING PROTEIN"/>
    <property type="match status" value="1"/>
</dbReference>
<name>A0A0U5FZA7_ASPCI</name>
<evidence type="ECO:0000259" key="2">
    <source>
        <dbReference type="Pfam" id="PF17389"/>
    </source>
</evidence>
<dbReference type="Gene3D" id="2.60.420.10">
    <property type="entry name" value="Maltose phosphorylase, domain 3"/>
    <property type="match status" value="1"/>
</dbReference>
<feature type="domain" description="Alpha-L-rhamnosidase six-hairpin glycosidase" evidence="2">
    <location>
        <begin position="237"/>
        <end position="461"/>
    </location>
</feature>
<dbReference type="PANTHER" id="PTHR34987">
    <property type="entry name" value="C, PUTATIVE (AFU_ORTHOLOGUE AFUA_3G02880)-RELATED"/>
    <property type="match status" value="1"/>
</dbReference>
<protein>
    <recommendedName>
        <fullName evidence="2">Alpha-L-rhamnosidase six-hairpin glycosidase domain-containing protein</fullName>
    </recommendedName>
</protein>
<dbReference type="STRING" id="454130.A0A0U5FZA7"/>
<dbReference type="InterPro" id="IPR035396">
    <property type="entry name" value="Bac_rhamnosid6H"/>
</dbReference>
<evidence type="ECO:0000256" key="1">
    <source>
        <dbReference type="SAM" id="SignalP"/>
    </source>
</evidence>
<organism evidence="3 4">
    <name type="scientific">Aspergillus calidoustus</name>
    <dbReference type="NCBI Taxonomy" id="454130"/>
    <lineage>
        <taxon>Eukaryota</taxon>
        <taxon>Fungi</taxon>
        <taxon>Dikarya</taxon>
        <taxon>Ascomycota</taxon>
        <taxon>Pezizomycotina</taxon>
        <taxon>Eurotiomycetes</taxon>
        <taxon>Eurotiomycetidae</taxon>
        <taxon>Eurotiales</taxon>
        <taxon>Aspergillaceae</taxon>
        <taxon>Aspergillus</taxon>
        <taxon>Aspergillus subgen. Nidulantes</taxon>
    </lineage>
</organism>
<evidence type="ECO:0000313" key="4">
    <source>
        <dbReference type="Proteomes" id="UP000054771"/>
    </source>
</evidence>